<evidence type="ECO:0000313" key="1">
    <source>
        <dbReference type="EMBL" id="KAL1248888.1"/>
    </source>
</evidence>
<dbReference type="EMBL" id="JAYMGO010000024">
    <property type="protein sequence ID" value="KAL1248888.1"/>
    <property type="molecule type" value="Genomic_DNA"/>
</dbReference>
<organism evidence="1 2">
    <name type="scientific">Cirrhinus molitorella</name>
    <name type="common">mud carp</name>
    <dbReference type="NCBI Taxonomy" id="172907"/>
    <lineage>
        <taxon>Eukaryota</taxon>
        <taxon>Metazoa</taxon>
        <taxon>Chordata</taxon>
        <taxon>Craniata</taxon>
        <taxon>Vertebrata</taxon>
        <taxon>Euteleostomi</taxon>
        <taxon>Actinopterygii</taxon>
        <taxon>Neopterygii</taxon>
        <taxon>Teleostei</taxon>
        <taxon>Ostariophysi</taxon>
        <taxon>Cypriniformes</taxon>
        <taxon>Cyprinidae</taxon>
        <taxon>Labeoninae</taxon>
        <taxon>Labeonini</taxon>
        <taxon>Cirrhinus</taxon>
    </lineage>
</organism>
<proteinExistence type="predicted"/>
<accession>A0ABR3L7P2</accession>
<gene>
    <name evidence="1" type="ORF">QQF64_022206</name>
</gene>
<name>A0ABR3L7P2_9TELE</name>
<sequence>MKLVFKLSSTRQLRRNHHAVLKRNLKMRLNCCPAPELMTEQTTHASSYLQCLLEKMGLLEIEVSELKQLILSCPDEFTINNL</sequence>
<protein>
    <submittedName>
        <fullName evidence="1">Uncharacterized protein</fullName>
    </submittedName>
</protein>
<reference evidence="1 2" key="1">
    <citation type="submission" date="2023-09" db="EMBL/GenBank/DDBJ databases">
        <authorList>
            <person name="Wang M."/>
        </authorList>
    </citation>
    <scope>NUCLEOTIDE SEQUENCE [LARGE SCALE GENOMIC DNA]</scope>
    <source>
        <strain evidence="1">GT-2023</strain>
        <tissue evidence="1">Liver</tissue>
    </source>
</reference>
<keyword evidence="2" id="KW-1185">Reference proteome</keyword>
<comment type="caution">
    <text evidence="1">The sequence shown here is derived from an EMBL/GenBank/DDBJ whole genome shotgun (WGS) entry which is preliminary data.</text>
</comment>
<dbReference type="Proteomes" id="UP001558613">
    <property type="component" value="Unassembled WGS sequence"/>
</dbReference>
<evidence type="ECO:0000313" key="2">
    <source>
        <dbReference type="Proteomes" id="UP001558613"/>
    </source>
</evidence>